<evidence type="ECO:0000259" key="15">
    <source>
        <dbReference type="PROSITE" id="PS51918"/>
    </source>
</evidence>
<dbReference type="GO" id="GO:0046872">
    <property type="term" value="F:metal ion binding"/>
    <property type="evidence" value="ECO:0007669"/>
    <property type="project" value="UniProtKB-KW"/>
</dbReference>
<evidence type="ECO:0000256" key="8">
    <source>
        <dbReference type="ARBA" id="ARBA00022714"/>
    </source>
</evidence>
<dbReference type="SMART" id="SM00876">
    <property type="entry name" value="BATS"/>
    <property type="match status" value="1"/>
</dbReference>
<comment type="similarity">
    <text evidence="2">Belongs to the radical SAM superfamily. Biotin synthase family.</text>
</comment>
<dbReference type="Gene3D" id="3.20.20.70">
    <property type="entry name" value="Aldolase class I"/>
    <property type="match status" value="1"/>
</dbReference>
<evidence type="ECO:0000256" key="10">
    <source>
        <dbReference type="ARBA" id="ARBA00022756"/>
    </source>
</evidence>
<feature type="binding site" evidence="14">
    <location>
        <position position="74"/>
    </location>
    <ligand>
        <name>[4Fe-4S] cluster</name>
        <dbReference type="ChEBI" id="CHEBI:49883"/>
        <note>4Fe-4S-S-AdoMet</note>
    </ligand>
</feature>
<feature type="non-terminal residue" evidence="16">
    <location>
        <position position="336"/>
    </location>
</feature>
<proteinExistence type="inferred from homology"/>
<reference evidence="16" key="1">
    <citation type="submission" date="2023-03" db="EMBL/GenBank/DDBJ databases">
        <authorList>
            <person name="Steffen K."/>
            <person name="Cardenas P."/>
        </authorList>
    </citation>
    <scope>NUCLEOTIDE SEQUENCE</scope>
</reference>
<keyword evidence="12 14" id="KW-0411">Iron-sulfur</keyword>
<dbReference type="SUPFAM" id="SSF102114">
    <property type="entry name" value="Radical SAM enzymes"/>
    <property type="match status" value="1"/>
</dbReference>
<evidence type="ECO:0000256" key="3">
    <source>
        <dbReference type="ARBA" id="ARBA00011738"/>
    </source>
</evidence>
<keyword evidence="17" id="KW-1185">Reference proteome</keyword>
<comment type="cofactor">
    <cofactor evidence="13">
        <name>[2Fe-2S] cluster</name>
        <dbReference type="ChEBI" id="CHEBI:190135"/>
    </cofactor>
</comment>
<accession>A0AA35TFB7</accession>
<dbReference type="AlphaFoldDB" id="A0AA35TFB7"/>
<evidence type="ECO:0000256" key="14">
    <source>
        <dbReference type="PIRSR" id="PIRSR001619-1"/>
    </source>
</evidence>
<dbReference type="PANTHER" id="PTHR22976">
    <property type="entry name" value="BIOTIN SYNTHASE"/>
    <property type="match status" value="1"/>
</dbReference>
<dbReference type="Proteomes" id="UP001174909">
    <property type="component" value="Unassembled WGS sequence"/>
</dbReference>
<keyword evidence="10" id="KW-0093">Biotin biosynthesis</keyword>
<dbReference type="Pfam" id="PF04055">
    <property type="entry name" value="Radical_SAM"/>
    <property type="match status" value="1"/>
</dbReference>
<evidence type="ECO:0000256" key="12">
    <source>
        <dbReference type="ARBA" id="ARBA00023014"/>
    </source>
</evidence>
<keyword evidence="8 14" id="KW-0001">2Fe-2S</keyword>
<dbReference type="InterPro" id="IPR007197">
    <property type="entry name" value="rSAM"/>
</dbReference>
<protein>
    <recommendedName>
        <fullName evidence="4">biotin synthase</fullName>
        <ecNumber evidence="4">2.8.1.6</ecNumber>
    </recommendedName>
</protein>
<evidence type="ECO:0000256" key="7">
    <source>
        <dbReference type="ARBA" id="ARBA00022691"/>
    </source>
</evidence>
<dbReference type="SFLD" id="SFLDG01060">
    <property type="entry name" value="BATS_domain_containing"/>
    <property type="match status" value="1"/>
</dbReference>
<feature type="binding site" evidence="14">
    <location>
        <position position="111"/>
    </location>
    <ligand>
        <name>[2Fe-2S] cluster</name>
        <dbReference type="ChEBI" id="CHEBI:190135"/>
    </ligand>
</feature>
<dbReference type="SFLD" id="SFLDG01278">
    <property type="entry name" value="biotin_synthase_like"/>
    <property type="match status" value="1"/>
</dbReference>
<comment type="caution">
    <text evidence="16">The sequence shown here is derived from an EMBL/GenBank/DDBJ whole genome shotgun (WGS) entry which is preliminary data.</text>
</comment>
<keyword evidence="6" id="KW-0808">Transferase</keyword>
<feature type="binding site" evidence="14">
    <location>
        <position position="203"/>
    </location>
    <ligand>
        <name>[2Fe-2S] cluster</name>
        <dbReference type="ChEBI" id="CHEBI:190135"/>
    </ligand>
</feature>
<feature type="binding site" evidence="14">
    <location>
        <position position="273"/>
    </location>
    <ligand>
        <name>[2Fe-2S] cluster</name>
        <dbReference type="ChEBI" id="CHEBI:190135"/>
    </ligand>
</feature>
<dbReference type="GO" id="GO:0051539">
    <property type="term" value="F:4 iron, 4 sulfur cluster binding"/>
    <property type="evidence" value="ECO:0007669"/>
    <property type="project" value="UniProtKB-KW"/>
</dbReference>
<evidence type="ECO:0000256" key="2">
    <source>
        <dbReference type="ARBA" id="ARBA00010765"/>
    </source>
</evidence>
<evidence type="ECO:0000313" key="16">
    <source>
        <dbReference type="EMBL" id="CAI8047255.1"/>
    </source>
</evidence>
<organism evidence="16 17">
    <name type="scientific">Geodia barretti</name>
    <name type="common">Barrett's horny sponge</name>
    <dbReference type="NCBI Taxonomy" id="519541"/>
    <lineage>
        <taxon>Eukaryota</taxon>
        <taxon>Metazoa</taxon>
        <taxon>Porifera</taxon>
        <taxon>Demospongiae</taxon>
        <taxon>Heteroscleromorpha</taxon>
        <taxon>Tetractinellida</taxon>
        <taxon>Astrophorina</taxon>
        <taxon>Geodiidae</taxon>
        <taxon>Geodia</taxon>
    </lineage>
</organism>
<keyword evidence="5 14" id="KW-0004">4Fe-4S</keyword>
<dbReference type="SFLD" id="SFLDS00029">
    <property type="entry name" value="Radical_SAM"/>
    <property type="match status" value="1"/>
</dbReference>
<dbReference type="InterPro" id="IPR024177">
    <property type="entry name" value="Biotin_synthase"/>
</dbReference>
<dbReference type="EMBL" id="CASHTH010003624">
    <property type="protein sequence ID" value="CAI8047255.1"/>
    <property type="molecule type" value="Genomic_DNA"/>
</dbReference>
<dbReference type="NCBIfam" id="TIGR00433">
    <property type="entry name" value="bioB"/>
    <property type="match status" value="1"/>
</dbReference>
<keyword evidence="7 14" id="KW-0949">S-adenosyl-L-methionine</keyword>
<evidence type="ECO:0000256" key="13">
    <source>
        <dbReference type="ARBA" id="ARBA00034078"/>
    </source>
</evidence>
<feature type="binding site" evidence="14">
    <location>
        <position position="71"/>
    </location>
    <ligand>
        <name>[4Fe-4S] cluster</name>
        <dbReference type="ChEBI" id="CHEBI:49883"/>
        <note>4Fe-4S-S-AdoMet</note>
    </ligand>
</feature>
<name>A0AA35TFB7_GEOBA</name>
<evidence type="ECO:0000256" key="4">
    <source>
        <dbReference type="ARBA" id="ARBA00012236"/>
    </source>
</evidence>
<keyword evidence="9 14" id="KW-0479">Metal-binding</keyword>
<dbReference type="FunFam" id="3.20.20.70:FF:000026">
    <property type="entry name" value="Biotin synthase"/>
    <property type="match status" value="1"/>
</dbReference>
<dbReference type="InterPro" id="IPR006638">
    <property type="entry name" value="Elp3/MiaA/NifB-like_rSAM"/>
</dbReference>
<dbReference type="PROSITE" id="PS51918">
    <property type="entry name" value="RADICAL_SAM"/>
    <property type="match status" value="1"/>
</dbReference>
<dbReference type="Pfam" id="PF06968">
    <property type="entry name" value="BATS"/>
    <property type="match status" value="1"/>
</dbReference>
<dbReference type="InterPro" id="IPR058240">
    <property type="entry name" value="rSAM_sf"/>
</dbReference>
<feature type="binding site" evidence="14">
    <location>
        <position position="143"/>
    </location>
    <ligand>
        <name>[2Fe-2S] cluster</name>
        <dbReference type="ChEBI" id="CHEBI:190135"/>
    </ligand>
</feature>
<dbReference type="InterPro" id="IPR013785">
    <property type="entry name" value="Aldolase_TIM"/>
</dbReference>
<gene>
    <name evidence="16" type="ORF">GBAR_LOCUS26105</name>
</gene>
<feature type="binding site" evidence="14">
    <location>
        <position position="67"/>
    </location>
    <ligand>
        <name>[4Fe-4S] cluster</name>
        <dbReference type="ChEBI" id="CHEBI:49883"/>
        <note>4Fe-4S-S-AdoMet</note>
    </ligand>
</feature>
<evidence type="ECO:0000256" key="11">
    <source>
        <dbReference type="ARBA" id="ARBA00023004"/>
    </source>
</evidence>
<comment type="cofactor">
    <cofactor evidence="14">
        <name>[4Fe-4S] cluster</name>
        <dbReference type="ChEBI" id="CHEBI:49883"/>
    </cofactor>
    <text evidence="14">Binds 1 [4Fe-4S] cluster. The cluster is coordinated with 3 cysteines and an exchangeable S-adenosyl-L-methionine.</text>
</comment>
<comment type="pathway">
    <text evidence="1">Cofactor biosynthesis; biotin biosynthesis; biotin from 7,8-diaminononanoate: step 2/2.</text>
</comment>
<dbReference type="CDD" id="cd01335">
    <property type="entry name" value="Radical_SAM"/>
    <property type="match status" value="1"/>
</dbReference>
<comment type="subunit">
    <text evidence="3">Homodimer.</text>
</comment>
<comment type="cofactor">
    <cofactor evidence="14">
        <name>[2Fe-2S] cluster</name>
        <dbReference type="ChEBI" id="CHEBI:190135"/>
    </cofactor>
    <text evidence="14">Binds 1 [2Fe-2S] cluster. The cluster is coordinated with 3 cysteines and 1 arginine.</text>
</comment>
<evidence type="ECO:0000256" key="6">
    <source>
        <dbReference type="ARBA" id="ARBA00022679"/>
    </source>
</evidence>
<evidence type="ECO:0000256" key="1">
    <source>
        <dbReference type="ARBA" id="ARBA00004942"/>
    </source>
</evidence>
<dbReference type="EC" id="2.8.1.6" evidence="4"/>
<dbReference type="PANTHER" id="PTHR22976:SF2">
    <property type="entry name" value="BIOTIN SYNTHASE, MITOCHONDRIAL"/>
    <property type="match status" value="1"/>
</dbReference>
<dbReference type="InterPro" id="IPR002684">
    <property type="entry name" value="Biotin_synth/BioAB"/>
</dbReference>
<evidence type="ECO:0000313" key="17">
    <source>
        <dbReference type="Proteomes" id="UP001174909"/>
    </source>
</evidence>
<feature type="domain" description="Radical SAM core" evidence="15">
    <location>
        <begin position="52"/>
        <end position="278"/>
    </location>
</feature>
<sequence>MEITFYQELTTISLSGELLSDATCEKLLTASEIELLPLLDAAYQVRKTYFQNEVQLHILNNAQNGYCPEDCHYCAQANSATTDIEAYPLKPDTEILAEAERAYESGAYRYCIVMSGRGPSPKRVAHLAKLIRTVKARYPIEVCLSAGLVDVESAGILKSAGLDRLNHNLNTSEAHYPKICSTHSYQDRMDTLQAAQTVGLACCSGVIVGMGEGIDDLIKVAKALRQLEVASLPVNFFLPIFGTQLVETPTLTPDYCLRVLCLYRFLNPQAEIRVAAGREHHFRSMEVMALYPANSMFIDGYLNAEGSTASRTLEMIRDAGFTVKTNSDDTEPLKQE</sequence>
<dbReference type="HAMAP" id="MF_01694">
    <property type="entry name" value="BioB"/>
    <property type="match status" value="1"/>
</dbReference>
<dbReference type="SMART" id="SM00729">
    <property type="entry name" value="Elp3"/>
    <property type="match status" value="1"/>
</dbReference>
<dbReference type="PIRSF" id="PIRSF001619">
    <property type="entry name" value="Biotin_synth"/>
    <property type="match status" value="1"/>
</dbReference>
<keyword evidence="11 14" id="KW-0408">Iron</keyword>
<dbReference type="GO" id="GO:0009102">
    <property type="term" value="P:biotin biosynthetic process"/>
    <property type="evidence" value="ECO:0007669"/>
    <property type="project" value="UniProtKB-KW"/>
</dbReference>
<dbReference type="InterPro" id="IPR010722">
    <property type="entry name" value="BATS_dom"/>
</dbReference>
<evidence type="ECO:0000256" key="5">
    <source>
        <dbReference type="ARBA" id="ARBA00022485"/>
    </source>
</evidence>
<dbReference type="GO" id="GO:0051537">
    <property type="term" value="F:2 iron, 2 sulfur cluster binding"/>
    <property type="evidence" value="ECO:0007669"/>
    <property type="project" value="UniProtKB-KW"/>
</dbReference>
<dbReference type="GO" id="GO:0004076">
    <property type="term" value="F:biotin synthase activity"/>
    <property type="evidence" value="ECO:0007669"/>
    <property type="project" value="UniProtKB-EC"/>
</dbReference>
<evidence type="ECO:0000256" key="9">
    <source>
        <dbReference type="ARBA" id="ARBA00022723"/>
    </source>
</evidence>